<evidence type="ECO:0000259" key="1">
    <source>
        <dbReference type="PROSITE" id="PS51272"/>
    </source>
</evidence>
<evidence type="ECO:0000313" key="3">
    <source>
        <dbReference type="Proteomes" id="UP000208104"/>
    </source>
</evidence>
<dbReference type="EMBL" id="KT151955">
    <property type="protein sequence ID" value="ALA07166.1"/>
    <property type="molecule type" value="Genomic_DNA"/>
</dbReference>
<feature type="domain" description="SLH" evidence="1">
    <location>
        <begin position="137"/>
        <end position="206"/>
    </location>
</feature>
<dbReference type="GeneID" id="26625984"/>
<dbReference type="PROSITE" id="PS51272">
    <property type="entry name" value="SLH"/>
    <property type="match status" value="1"/>
</dbReference>
<keyword evidence="2" id="KW-0378">Hydrolase</keyword>
<dbReference type="KEGG" id="vg:26625984"/>
<name>A0A0K2CN17_9CAUD</name>
<organism evidence="2 3">
    <name type="scientific">Brevibacillus phage Jenst</name>
    <dbReference type="NCBI Taxonomy" id="1691954"/>
    <lineage>
        <taxon>Viruses</taxon>
        <taxon>Duplodnaviria</taxon>
        <taxon>Heunggongvirae</taxon>
        <taxon>Uroviricota</taxon>
        <taxon>Caudoviricetes</taxon>
        <taxon>Jenstvirus</taxon>
        <taxon>Jenstvirus jenst</taxon>
    </lineage>
</organism>
<protein>
    <submittedName>
        <fullName evidence="2">Putative glycoside hydrolase family 18</fullName>
    </submittedName>
</protein>
<dbReference type="Proteomes" id="UP000208104">
    <property type="component" value="Segment"/>
</dbReference>
<dbReference type="InterPro" id="IPR001119">
    <property type="entry name" value="SLH_dom"/>
</dbReference>
<gene>
    <name evidence="2" type="ORF">JENST_36</name>
</gene>
<dbReference type="GO" id="GO:0016787">
    <property type="term" value="F:hydrolase activity"/>
    <property type="evidence" value="ECO:0007669"/>
    <property type="project" value="UniProtKB-KW"/>
</dbReference>
<dbReference type="RefSeq" id="YP_009199097.1">
    <property type="nucleotide sequence ID" value="NC_028805.1"/>
</dbReference>
<dbReference type="Pfam" id="PF00395">
    <property type="entry name" value="SLH"/>
    <property type="match status" value="1"/>
</dbReference>
<accession>A0A0K2CN17</accession>
<proteinExistence type="predicted"/>
<reference evidence="2 3" key="1">
    <citation type="journal article" date="2015" name="Genome Announc.">
        <title>Genome Sequences of Five Additional Brevibacillus laterosporus Bacteriophages.</title>
        <authorList>
            <person name="Merrill B.D."/>
            <person name="Berg J.A."/>
            <person name="Graves K.A."/>
            <person name="Ward A.T."/>
            <person name="Hilton J.A."/>
            <person name="Wake B.N."/>
            <person name="Grose J.H."/>
            <person name="Breakwell D.P."/>
            <person name="Burnett S.H."/>
        </authorList>
    </citation>
    <scope>NUCLEOTIDE SEQUENCE [LARGE SCALE GENOMIC DNA]</scope>
</reference>
<sequence length="206" mass="23994">MTQQNTLFSEDRVYKKRLFYDNGLRYMEVKAKLITEYKPPTPSLKTHVNQTLSSSAGLVQNGTSHYNATLTMLFYSKKEYADWLQFIGSSHKYYDEKGTVYLGIVTGEPDIKTAEMETKYIVTIGLSLIRKQDFEYRFQTQFIDIENHWAKDYINEMQQRGLVATDSSTDGESIAYFRPDDALTRAEGITLLMRTYRYAEKLLRGY</sequence>
<keyword evidence="3" id="KW-1185">Reference proteome</keyword>
<evidence type="ECO:0000313" key="2">
    <source>
        <dbReference type="EMBL" id="ALA07166.1"/>
    </source>
</evidence>